<feature type="compositionally biased region" description="Basic and acidic residues" evidence="1">
    <location>
        <begin position="257"/>
        <end position="269"/>
    </location>
</feature>
<dbReference type="RefSeq" id="XP_024769376.1">
    <property type="nucleotide sequence ID" value="XM_024921114.1"/>
</dbReference>
<feature type="compositionally biased region" description="Basic residues" evidence="1">
    <location>
        <begin position="232"/>
        <end position="252"/>
    </location>
</feature>
<dbReference type="AlphaFoldDB" id="A0A2T3ZY19"/>
<name>A0A2T3ZY19_TRIHA</name>
<accession>A0A2T3ZY19</accession>
<organism evidence="2 3">
    <name type="scientific">Trichoderma harzianum CBS 226.95</name>
    <dbReference type="NCBI Taxonomy" id="983964"/>
    <lineage>
        <taxon>Eukaryota</taxon>
        <taxon>Fungi</taxon>
        <taxon>Dikarya</taxon>
        <taxon>Ascomycota</taxon>
        <taxon>Pezizomycotina</taxon>
        <taxon>Sordariomycetes</taxon>
        <taxon>Hypocreomycetidae</taxon>
        <taxon>Hypocreales</taxon>
        <taxon>Hypocreaceae</taxon>
        <taxon>Trichoderma</taxon>
    </lineage>
</organism>
<reference evidence="2 3" key="1">
    <citation type="submission" date="2016-07" db="EMBL/GenBank/DDBJ databases">
        <title>Multiple horizontal gene transfer events from other fungi enriched the ability of initially mycotrophic Trichoderma (Ascomycota) to feed on dead plant biomass.</title>
        <authorList>
            <consortium name="DOE Joint Genome Institute"/>
            <person name="Aerts A."/>
            <person name="Atanasova L."/>
            <person name="Chenthamara K."/>
            <person name="Zhang J."/>
            <person name="Grujic M."/>
            <person name="Henrissat B."/>
            <person name="Kuo A."/>
            <person name="Salamov A."/>
            <person name="Lipzen A."/>
            <person name="Labutti K."/>
            <person name="Barry K."/>
            <person name="Miao Y."/>
            <person name="Rahimi M.J."/>
            <person name="Shen Q."/>
            <person name="Grigoriev I.V."/>
            <person name="Kubicek C.P."/>
            <person name="Druzhinina I.S."/>
        </authorList>
    </citation>
    <scope>NUCLEOTIDE SEQUENCE [LARGE SCALE GENOMIC DNA]</scope>
    <source>
        <strain evidence="2 3">CBS 226.95</strain>
    </source>
</reference>
<protein>
    <recommendedName>
        <fullName evidence="4">Pre-mRNA-splicing factor 38B</fullName>
    </recommendedName>
</protein>
<dbReference type="GeneID" id="36629690"/>
<dbReference type="STRING" id="983964.A0A2T3ZY19"/>
<evidence type="ECO:0000313" key="2">
    <source>
        <dbReference type="EMBL" id="PTB49699.1"/>
    </source>
</evidence>
<dbReference type="Proteomes" id="UP000241690">
    <property type="component" value="Unassembled WGS sequence"/>
</dbReference>
<evidence type="ECO:0000256" key="1">
    <source>
        <dbReference type="SAM" id="MobiDB-lite"/>
    </source>
</evidence>
<dbReference type="PANTHER" id="PTHR40132">
    <property type="entry name" value="PRE-MRNA-SPLICING FACTOR 38B"/>
    <property type="match status" value="1"/>
</dbReference>
<feature type="compositionally biased region" description="Basic and acidic residues" evidence="1">
    <location>
        <begin position="97"/>
        <end position="108"/>
    </location>
</feature>
<sequence length="403" mass="46424">MDCALNKSRFKRVYIEPDAVSLAAPGKLYDYVAGLLAKEAGDCSIKYSAMGMEAFNTNSKPSNVPKPNTRFLRNIIRDTDSHNKALLAKEAAESKARLRDLERTEEAKRRRTNPTAGDVRRRQLGNIQSILGGSKHKRDDNLRPADDEKSRSKSDSDRHSRRGSRRDRDGGTDRHKSRKDYGRLSRSPEGDERRSHRDDQSRSSRRKHRDGSSEDEHRHTRDRDRQRDRSRSPRRRRRSRSPKTKRSKHRSRSPLAAEKHASRDSYLKNDDDDSDPLDEFIGPAPPPKYRGRGTVAGTASLDRRFSDSYDPSTDVLPDKEEDNWDDAVEAFRDRQKLRQVQDERMKAAGFADHQIQRINNNQREKTEEDVVWSKAGEERAWDRGKREDSDGDIVLHGILSEES</sequence>
<proteinExistence type="predicted"/>
<feature type="region of interest" description="Disordered" evidence="1">
    <location>
        <begin position="97"/>
        <end position="321"/>
    </location>
</feature>
<gene>
    <name evidence="2" type="ORF">M431DRAFT_542107</name>
</gene>
<evidence type="ECO:0008006" key="4">
    <source>
        <dbReference type="Google" id="ProtNLM"/>
    </source>
</evidence>
<evidence type="ECO:0000313" key="3">
    <source>
        <dbReference type="Proteomes" id="UP000241690"/>
    </source>
</evidence>
<dbReference type="PANTHER" id="PTHR40132:SF1">
    <property type="entry name" value="PRE-MRNA-SPLICING FACTOR 38B"/>
    <property type="match status" value="1"/>
</dbReference>
<dbReference type="EMBL" id="KZ679690">
    <property type="protein sequence ID" value="PTB49699.1"/>
    <property type="molecule type" value="Genomic_DNA"/>
</dbReference>
<feature type="compositionally biased region" description="Basic and acidic residues" evidence="1">
    <location>
        <begin position="166"/>
        <end position="202"/>
    </location>
</feature>
<feature type="compositionally biased region" description="Basic and acidic residues" evidence="1">
    <location>
        <begin position="210"/>
        <end position="231"/>
    </location>
</feature>
<feature type="compositionally biased region" description="Basic and acidic residues" evidence="1">
    <location>
        <begin position="137"/>
        <end position="158"/>
    </location>
</feature>
<keyword evidence="3" id="KW-1185">Reference proteome</keyword>